<dbReference type="Proteomes" id="UP000759298">
    <property type="component" value="Unassembled WGS sequence"/>
</dbReference>
<dbReference type="EMBL" id="JAHWXP010000005">
    <property type="protein sequence ID" value="MBY8338334.1"/>
    <property type="molecule type" value="Genomic_DNA"/>
</dbReference>
<sequence length="391" mass="43856">MKAILEELNDTQITAELAAIGRLSPVQSAKLNALFAYCMALKAKNLALIKDRGFYIAGAEYNSKQAIDLDGHVPTRLAQADLDLFSMHGVAGPFRLIDDAEARDLERHIEDLAFSRDNPVYSLIAGRDRAEADLLLEERDVILGVNMFMFDTRVRAIFSDPDLLGTVKDLIATDRVTCWRSQIFRQMPDGSRTFYHQNVDFADMSRHPSFSHRSGKRFEPNSALSIWISLSDSTIESGTMSILAGSFVDTRAYDLQKYFLNNIDHMLNAVSFFPPTRIREMLKIFLFSRGGHRGKSKVLMILAQFFYEDLFRGEFTEIPFIAKPGEYYAFTSFNLHGSRPTAPGLRRSTLVGRYVDDHSVDVGENNFILPIKGGGVPVSPTDEGFIAKLSA</sequence>
<proteinExistence type="predicted"/>
<dbReference type="GO" id="GO:0051213">
    <property type="term" value="F:dioxygenase activity"/>
    <property type="evidence" value="ECO:0007669"/>
    <property type="project" value="UniProtKB-KW"/>
</dbReference>
<dbReference type="RefSeq" id="WP_222825825.1">
    <property type="nucleotide sequence ID" value="NZ_JAHWXP010000005.1"/>
</dbReference>
<name>A0ABS7PH06_9SPHN</name>
<evidence type="ECO:0000313" key="1">
    <source>
        <dbReference type="EMBL" id="MBY8338334.1"/>
    </source>
</evidence>
<dbReference type="Gene3D" id="2.60.120.620">
    <property type="entry name" value="q2cbj1_9rhob like domain"/>
    <property type="match status" value="1"/>
</dbReference>
<protein>
    <submittedName>
        <fullName evidence="1">Phytanoyl-CoA dioxygenase family protein</fullName>
    </submittedName>
</protein>
<keyword evidence="1" id="KW-0560">Oxidoreductase</keyword>
<keyword evidence="2" id="KW-1185">Reference proteome</keyword>
<comment type="caution">
    <text evidence="1">The sequence shown here is derived from an EMBL/GenBank/DDBJ whole genome shotgun (WGS) entry which is preliminary data.</text>
</comment>
<gene>
    <name evidence="1" type="ORF">KYN89_14895</name>
</gene>
<accession>A0ABS7PH06</accession>
<keyword evidence="1" id="KW-0223">Dioxygenase</keyword>
<reference evidence="1 2" key="1">
    <citation type="submission" date="2021-07" db="EMBL/GenBank/DDBJ databases">
        <title>Alteriqipengyuania abyssalis NZ-12B nov, sp.nov isolated from deep sea sponge in pacific ocean.</title>
        <authorList>
            <person name="Tareen S."/>
            <person name="Wink J."/>
        </authorList>
    </citation>
    <scope>NUCLEOTIDE SEQUENCE [LARGE SCALE GENOMIC DNA]</scope>
    <source>
        <strain evidence="1 2">NZ-12B</strain>
    </source>
</reference>
<evidence type="ECO:0000313" key="2">
    <source>
        <dbReference type="Proteomes" id="UP000759298"/>
    </source>
</evidence>
<dbReference type="SUPFAM" id="SSF51197">
    <property type="entry name" value="Clavaminate synthase-like"/>
    <property type="match status" value="1"/>
</dbReference>
<organism evidence="1 2">
    <name type="scientific">Alteriqipengyuania abyssalis</name>
    <dbReference type="NCBI Taxonomy" id="2860200"/>
    <lineage>
        <taxon>Bacteria</taxon>
        <taxon>Pseudomonadati</taxon>
        <taxon>Pseudomonadota</taxon>
        <taxon>Alphaproteobacteria</taxon>
        <taxon>Sphingomonadales</taxon>
        <taxon>Erythrobacteraceae</taxon>
        <taxon>Alteriqipengyuania</taxon>
    </lineage>
</organism>